<feature type="domain" description="Sushi" evidence="10">
    <location>
        <begin position="12"/>
        <end position="74"/>
    </location>
</feature>
<sequence length="331" mass="35903">MILVLVFATVSSACHMPEVPRNGRVVQSKFNASSHPIGAVVNYTCNEGFLLLGLASRTCHINGWEPRGLPPCVANVATGKFALQSTSESNGGAHLAVDGDSATCSSTLPQESPWFVVDLEDVHPIFVVRLDFPTSMTLPPNIILTVRVGNLSAGNLSAGFQSSSVCNEFHDTPLRDRSLYLPCSTALTGRQISLHLLGNRSLALCELGVYSDRATLVALRDNPTRFGHSPKTKAFYELIGMKGFIGVCVGLAVLIASICLCCCWTRGRRWCYRESSNSVLLKEFTREPTYDCSFEGRSLDEVSQDSAAGRYSDFRLTKLQRAPMAGTEAGK</sequence>
<dbReference type="VEuPathDB" id="VectorBase:ISCP_031124"/>
<dbReference type="SUPFAM" id="SSF49785">
    <property type="entry name" value="Galactose-binding domain-like"/>
    <property type="match status" value="1"/>
</dbReference>
<dbReference type="CDD" id="cd00033">
    <property type="entry name" value="CCP"/>
    <property type="match status" value="1"/>
</dbReference>
<dbReference type="PANTHER" id="PTHR45713">
    <property type="entry name" value="FTP DOMAIN-CONTAINING PROTEIN"/>
    <property type="match status" value="1"/>
</dbReference>
<feature type="disulfide bond" evidence="8">
    <location>
        <begin position="45"/>
        <end position="72"/>
    </location>
</feature>
<dbReference type="OrthoDB" id="547680at2759"/>
<feature type="transmembrane region" description="Helical" evidence="9">
    <location>
        <begin position="243"/>
        <end position="265"/>
    </location>
</feature>
<dbReference type="Proteomes" id="UP000001555">
    <property type="component" value="Unassembled WGS sequence"/>
</dbReference>
<dbReference type="HOGENOM" id="CLU_840155_0_0_1"/>
<dbReference type="SUPFAM" id="SSF57535">
    <property type="entry name" value="Complement control module/SCR domain"/>
    <property type="match status" value="1"/>
</dbReference>
<keyword evidence="5" id="KW-0430">Lectin</keyword>
<protein>
    <recommendedName>
        <fullName evidence="10">Sushi domain-containing protein</fullName>
    </recommendedName>
</protein>
<evidence type="ECO:0000256" key="4">
    <source>
        <dbReference type="ARBA" id="ARBA00022723"/>
    </source>
</evidence>
<dbReference type="InterPro" id="IPR006585">
    <property type="entry name" value="FTP1"/>
</dbReference>
<reference evidence="11 13" key="1">
    <citation type="submission" date="2008-03" db="EMBL/GenBank/DDBJ databases">
        <title>Annotation of Ixodes scapularis.</title>
        <authorList>
            <consortium name="Ixodes scapularis Genome Project Consortium"/>
            <person name="Caler E."/>
            <person name="Hannick L.I."/>
            <person name="Bidwell S."/>
            <person name="Joardar V."/>
            <person name="Thiagarajan M."/>
            <person name="Amedeo P."/>
            <person name="Galinsky K.J."/>
            <person name="Schobel S."/>
            <person name="Inman J."/>
            <person name="Hostetler J."/>
            <person name="Miller J."/>
            <person name="Hammond M."/>
            <person name="Megy K."/>
            <person name="Lawson D."/>
            <person name="Kodira C."/>
            <person name="Sutton G."/>
            <person name="Meyer J."/>
            <person name="Hill C.A."/>
            <person name="Birren B."/>
            <person name="Nene V."/>
            <person name="Collins F."/>
            <person name="Alarcon-Chaidez F."/>
            <person name="Wikel S."/>
            <person name="Strausberg R."/>
        </authorList>
    </citation>
    <scope>NUCLEOTIDE SEQUENCE [LARGE SCALE GENOMIC DNA]</scope>
    <source>
        <strain evidence="13">Wikel</strain>
        <strain evidence="11">Wikel colony</strain>
    </source>
</reference>
<dbReference type="AlphaFoldDB" id="B7QBJ9"/>
<dbReference type="Gene3D" id="2.10.70.10">
    <property type="entry name" value="Complement Module, domain 1"/>
    <property type="match status" value="1"/>
</dbReference>
<evidence type="ECO:0000256" key="7">
    <source>
        <dbReference type="ARBA" id="ARBA00023157"/>
    </source>
</evidence>
<keyword evidence="13" id="KW-1185">Reference proteome</keyword>
<evidence type="ECO:0000256" key="9">
    <source>
        <dbReference type="SAM" id="Phobius"/>
    </source>
</evidence>
<dbReference type="GO" id="GO:0001868">
    <property type="term" value="P:regulation of complement activation, lectin pathway"/>
    <property type="evidence" value="ECO:0007669"/>
    <property type="project" value="UniProtKB-ARBA"/>
</dbReference>
<dbReference type="InterPro" id="IPR000436">
    <property type="entry name" value="Sushi_SCR_CCP_dom"/>
</dbReference>
<reference evidence="12" key="2">
    <citation type="submission" date="2020-05" db="UniProtKB">
        <authorList>
            <consortium name="EnsemblMetazoa"/>
        </authorList>
    </citation>
    <scope>IDENTIFICATION</scope>
    <source>
        <strain evidence="12">wikel</strain>
    </source>
</reference>
<name>B7QBJ9_IXOSC</name>
<dbReference type="PANTHER" id="PTHR45713:SF6">
    <property type="entry name" value="F5_8 TYPE C DOMAIN-CONTAINING PROTEIN"/>
    <property type="match status" value="1"/>
</dbReference>
<dbReference type="EnsemblMetazoa" id="ISCW012619-RA">
    <property type="protein sequence ID" value="ISCW012619-PA"/>
    <property type="gene ID" value="ISCW012619"/>
</dbReference>
<dbReference type="PaxDb" id="6945-B7QBJ9"/>
<organism>
    <name type="scientific">Ixodes scapularis</name>
    <name type="common">Black-legged tick</name>
    <name type="synonym">Deer tick</name>
    <dbReference type="NCBI Taxonomy" id="6945"/>
    <lineage>
        <taxon>Eukaryota</taxon>
        <taxon>Metazoa</taxon>
        <taxon>Ecdysozoa</taxon>
        <taxon>Arthropoda</taxon>
        <taxon>Chelicerata</taxon>
        <taxon>Arachnida</taxon>
        <taxon>Acari</taxon>
        <taxon>Parasitiformes</taxon>
        <taxon>Ixodida</taxon>
        <taxon>Ixodoidea</taxon>
        <taxon>Ixodidae</taxon>
        <taxon>Ixodinae</taxon>
        <taxon>Ixodes</taxon>
    </lineage>
</organism>
<keyword evidence="7 8" id="KW-1015">Disulfide bond</keyword>
<dbReference type="InParanoid" id="B7QBJ9"/>
<dbReference type="GO" id="GO:0010185">
    <property type="term" value="P:regulation of cellular defense response"/>
    <property type="evidence" value="ECO:0007669"/>
    <property type="project" value="UniProtKB-ARBA"/>
</dbReference>
<dbReference type="Pfam" id="PF00084">
    <property type="entry name" value="Sushi"/>
    <property type="match status" value="1"/>
</dbReference>
<keyword evidence="4" id="KW-0479">Metal-binding</keyword>
<evidence type="ECO:0000313" key="12">
    <source>
        <dbReference type="EnsemblMetazoa" id="ISCW012619-PA"/>
    </source>
</evidence>
<evidence type="ECO:0000259" key="10">
    <source>
        <dbReference type="PROSITE" id="PS50923"/>
    </source>
</evidence>
<dbReference type="EMBL" id="ABJB010138286">
    <property type="status" value="NOT_ANNOTATED_CDS"/>
    <property type="molecule type" value="Genomic_DNA"/>
</dbReference>
<evidence type="ECO:0000256" key="6">
    <source>
        <dbReference type="ARBA" id="ARBA00022837"/>
    </source>
</evidence>
<comment type="function">
    <text evidence="1">Acts as a defensive agent. Recognizes blood group fucosylated oligosaccharides including A, B, H and Lewis B-type antigens. Does not recognize Lewis A antigen and has low affinity for monovalent haptens.</text>
</comment>
<gene>
    <name evidence="11" type="ORF">IscW_ISCW012619</name>
</gene>
<dbReference type="VEuPathDB" id="VectorBase:ISCW012619"/>
<dbReference type="GO" id="GO:0042806">
    <property type="term" value="F:fucose binding"/>
    <property type="evidence" value="ECO:0007669"/>
    <property type="project" value="UniProtKB-ARBA"/>
</dbReference>
<evidence type="ECO:0000256" key="8">
    <source>
        <dbReference type="PROSITE-ProRule" id="PRU00302"/>
    </source>
</evidence>
<dbReference type="InterPro" id="IPR051941">
    <property type="entry name" value="BG_Antigen-Binding_Lectin"/>
</dbReference>
<comment type="caution">
    <text evidence="8">Lacks conserved residue(s) required for the propagation of feature annotation.</text>
</comment>
<dbReference type="PROSITE" id="PS50923">
    <property type="entry name" value="SUSHI"/>
    <property type="match status" value="1"/>
</dbReference>
<dbReference type="EMBL" id="DS901810">
    <property type="protein sequence ID" value="EEC16221.1"/>
    <property type="molecule type" value="Genomic_DNA"/>
</dbReference>
<keyword evidence="6" id="KW-0106">Calcium</keyword>
<dbReference type="SMART" id="SM00607">
    <property type="entry name" value="FTP"/>
    <property type="match status" value="1"/>
</dbReference>
<proteinExistence type="inferred from homology"/>
<evidence type="ECO:0000256" key="2">
    <source>
        <dbReference type="ARBA" id="ARBA00010147"/>
    </source>
</evidence>
<comment type="subunit">
    <text evidence="3">Homotrimer.</text>
</comment>
<comment type="similarity">
    <text evidence="2">Belongs to the fucolectin family.</text>
</comment>
<evidence type="ECO:0000313" key="13">
    <source>
        <dbReference type="Proteomes" id="UP000001555"/>
    </source>
</evidence>
<dbReference type="VEuPathDB" id="VectorBase:ISCI012619"/>
<keyword evidence="9" id="KW-1133">Transmembrane helix</keyword>
<dbReference type="SMART" id="SM00032">
    <property type="entry name" value="CCP"/>
    <property type="match status" value="1"/>
</dbReference>
<keyword evidence="9" id="KW-0472">Membrane</keyword>
<accession>B7QBJ9</accession>
<keyword evidence="9" id="KW-0812">Transmembrane</keyword>
<evidence type="ECO:0000256" key="1">
    <source>
        <dbReference type="ARBA" id="ARBA00002219"/>
    </source>
</evidence>
<evidence type="ECO:0000256" key="5">
    <source>
        <dbReference type="ARBA" id="ARBA00022734"/>
    </source>
</evidence>
<dbReference type="InterPro" id="IPR008979">
    <property type="entry name" value="Galactose-bd-like_sf"/>
</dbReference>
<dbReference type="Gene3D" id="2.60.120.260">
    <property type="entry name" value="Galactose-binding domain-like"/>
    <property type="match status" value="1"/>
</dbReference>
<evidence type="ECO:0000256" key="3">
    <source>
        <dbReference type="ARBA" id="ARBA00011233"/>
    </source>
</evidence>
<keyword evidence="8" id="KW-0768">Sushi</keyword>
<dbReference type="GO" id="GO:0046872">
    <property type="term" value="F:metal ion binding"/>
    <property type="evidence" value="ECO:0007669"/>
    <property type="project" value="UniProtKB-KW"/>
</dbReference>
<dbReference type="InterPro" id="IPR035976">
    <property type="entry name" value="Sushi/SCR/CCP_sf"/>
</dbReference>
<evidence type="ECO:0000313" key="11">
    <source>
        <dbReference type="EMBL" id="EEC16221.1"/>
    </source>
</evidence>